<dbReference type="GO" id="GO:0000105">
    <property type="term" value="P:L-histidine biosynthetic process"/>
    <property type="evidence" value="ECO:0007669"/>
    <property type="project" value="UniProtKB-KW"/>
</dbReference>
<dbReference type="GO" id="GO:0030170">
    <property type="term" value="F:pyridoxal phosphate binding"/>
    <property type="evidence" value="ECO:0007669"/>
    <property type="project" value="InterPro"/>
</dbReference>
<feature type="domain" description="Aminotransferase class I/classII large" evidence="10">
    <location>
        <begin position="39"/>
        <end position="325"/>
    </location>
</feature>
<reference evidence="11 12" key="1">
    <citation type="submission" date="2019-03" db="EMBL/GenBank/DDBJ databases">
        <title>Porphyromonas levii Isolated from the Uterus of Dairy Cows.</title>
        <authorList>
            <person name="Francis A.M."/>
        </authorList>
    </citation>
    <scope>NUCLEOTIDE SEQUENCE [LARGE SCALE GENOMIC DNA]</scope>
    <source>
        <strain evidence="11 12">AF5678</strain>
    </source>
</reference>
<sequence length="356" mass="40136">MFTGNMHKKEKGQAEVSREVYDFGSISWKGADLTGLKEHLLTNIDLIEEYPEREAESIGRLLSRRLEVKEDQVIVTDGATGALHLIASVSRGATSLILPPTNQEFRHALSRAGHTIKEERGVKDLSKLDLEGIDYLWICNPNTPDGRLFSRRSILTLLREHPEVTVVVDLSMANYVVEDNIKASDIKKYPNLIVVGSFSRAFNIPGLRVGYAVAVAERISAFHENYTPRCVSTLALEATRFILLHPAQFTIPVRKWLRDSMELGEKLEQKCDVEVVYGATPFFIVRMNRGNAEELATFLWDEYSIKVGVKSSDLDLEPNEVRICGFVSARPNELLVEAMTEYFSRFADAEIEEKEA</sequence>
<comment type="pathway">
    <text evidence="1">Amino-acid biosynthesis; L-histidine biosynthesis; L-histidine from 5-phospho-alpha-D-ribose 1-diphosphate: step 7/9.</text>
</comment>
<evidence type="ECO:0000256" key="3">
    <source>
        <dbReference type="ARBA" id="ARBA00012748"/>
    </source>
</evidence>
<name>A0A4Y8WR09_9PORP</name>
<dbReference type="Gene3D" id="3.40.640.10">
    <property type="entry name" value="Type I PLP-dependent aspartate aminotransferase-like (Major domain)"/>
    <property type="match status" value="1"/>
</dbReference>
<evidence type="ECO:0000256" key="5">
    <source>
        <dbReference type="ARBA" id="ARBA00022605"/>
    </source>
</evidence>
<proteinExistence type="inferred from homology"/>
<dbReference type="InterPro" id="IPR050106">
    <property type="entry name" value="HistidinolP_aminotransfase"/>
</dbReference>
<dbReference type="AlphaFoldDB" id="A0A4Y8WR09"/>
<comment type="similarity">
    <text evidence="2">Belongs to the class-II pyridoxal-phosphate-dependent aminotransferase family. Histidinol-phosphate aminotransferase subfamily.</text>
</comment>
<evidence type="ECO:0000313" key="11">
    <source>
        <dbReference type="EMBL" id="TFH96076.1"/>
    </source>
</evidence>
<keyword evidence="8" id="KW-0368">Histidine biosynthesis</keyword>
<dbReference type="EMBL" id="SPNC01000029">
    <property type="protein sequence ID" value="TFH96076.1"/>
    <property type="molecule type" value="Genomic_DNA"/>
</dbReference>
<dbReference type="SUPFAM" id="SSF53383">
    <property type="entry name" value="PLP-dependent transferases"/>
    <property type="match status" value="1"/>
</dbReference>
<keyword evidence="6 11" id="KW-0808">Transferase</keyword>
<accession>A0A4Y8WR09</accession>
<dbReference type="InterPro" id="IPR015421">
    <property type="entry name" value="PyrdxlP-dep_Trfase_major"/>
</dbReference>
<evidence type="ECO:0000256" key="9">
    <source>
        <dbReference type="ARBA" id="ARBA00047481"/>
    </source>
</evidence>
<evidence type="ECO:0000256" key="2">
    <source>
        <dbReference type="ARBA" id="ARBA00007970"/>
    </source>
</evidence>
<dbReference type="PANTHER" id="PTHR43643:SF6">
    <property type="entry name" value="HISTIDINOL-PHOSPHATE AMINOTRANSFERASE"/>
    <property type="match status" value="1"/>
</dbReference>
<evidence type="ECO:0000256" key="4">
    <source>
        <dbReference type="ARBA" id="ARBA00022576"/>
    </source>
</evidence>
<evidence type="ECO:0000256" key="7">
    <source>
        <dbReference type="ARBA" id="ARBA00022898"/>
    </source>
</evidence>
<dbReference type="InterPro" id="IPR015422">
    <property type="entry name" value="PyrdxlP-dep_Trfase_small"/>
</dbReference>
<evidence type="ECO:0000313" key="12">
    <source>
        <dbReference type="Proteomes" id="UP000297225"/>
    </source>
</evidence>
<evidence type="ECO:0000256" key="8">
    <source>
        <dbReference type="ARBA" id="ARBA00023102"/>
    </source>
</evidence>
<dbReference type="CDD" id="cd00609">
    <property type="entry name" value="AAT_like"/>
    <property type="match status" value="1"/>
</dbReference>
<organism evidence="11 12">
    <name type="scientific">Porphyromonas levii</name>
    <dbReference type="NCBI Taxonomy" id="28114"/>
    <lineage>
        <taxon>Bacteria</taxon>
        <taxon>Pseudomonadati</taxon>
        <taxon>Bacteroidota</taxon>
        <taxon>Bacteroidia</taxon>
        <taxon>Bacteroidales</taxon>
        <taxon>Porphyromonadaceae</taxon>
        <taxon>Porphyromonas</taxon>
    </lineage>
</organism>
<dbReference type="InterPro" id="IPR015424">
    <property type="entry name" value="PyrdxlP-dep_Trfase"/>
</dbReference>
<evidence type="ECO:0000256" key="6">
    <source>
        <dbReference type="ARBA" id="ARBA00022679"/>
    </source>
</evidence>
<dbReference type="Gene3D" id="3.90.1150.10">
    <property type="entry name" value="Aspartate Aminotransferase, domain 1"/>
    <property type="match status" value="1"/>
</dbReference>
<keyword evidence="7" id="KW-0663">Pyridoxal phosphate</keyword>
<dbReference type="InterPro" id="IPR004839">
    <property type="entry name" value="Aminotransferase_I/II_large"/>
</dbReference>
<dbReference type="PANTHER" id="PTHR43643">
    <property type="entry name" value="HISTIDINOL-PHOSPHATE AMINOTRANSFERASE 2"/>
    <property type="match status" value="1"/>
</dbReference>
<comment type="catalytic activity">
    <reaction evidence="9">
        <text>L-histidinol phosphate + 2-oxoglutarate = 3-(imidazol-4-yl)-2-oxopropyl phosphate + L-glutamate</text>
        <dbReference type="Rhea" id="RHEA:23744"/>
        <dbReference type="ChEBI" id="CHEBI:16810"/>
        <dbReference type="ChEBI" id="CHEBI:29985"/>
        <dbReference type="ChEBI" id="CHEBI:57766"/>
        <dbReference type="ChEBI" id="CHEBI:57980"/>
        <dbReference type="EC" id="2.6.1.9"/>
    </reaction>
</comment>
<gene>
    <name evidence="11" type="ORF">E4P47_03030</name>
</gene>
<protein>
    <recommendedName>
        <fullName evidence="3">histidinol-phosphate transaminase</fullName>
        <ecNumber evidence="3">2.6.1.9</ecNumber>
    </recommendedName>
</protein>
<keyword evidence="4 11" id="KW-0032">Aminotransferase</keyword>
<dbReference type="GO" id="GO:0004400">
    <property type="term" value="F:histidinol-phosphate transaminase activity"/>
    <property type="evidence" value="ECO:0007669"/>
    <property type="project" value="UniProtKB-EC"/>
</dbReference>
<comment type="caution">
    <text evidence="11">The sequence shown here is derived from an EMBL/GenBank/DDBJ whole genome shotgun (WGS) entry which is preliminary data.</text>
</comment>
<evidence type="ECO:0000259" key="10">
    <source>
        <dbReference type="Pfam" id="PF00155"/>
    </source>
</evidence>
<keyword evidence="12" id="KW-1185">Reference proteome</keyword>
<dbReference type="OrthoDB" id="9813612at2"/>
<dbReference type="EC" id="2.6.1.9" evidence="3"/>
<evidence type="ECO:0000256" key="1">
    <source>
        <dbReference type="ARBA" id="ARBA00005011"/>
    </source>
</evidence>
<dbReference type="STRING" id="1122973.GCA_000379925_01541"/>
<dbReference type="Pfam" id="PF00155">
    <property type="entry name" value="Aminotran_1_2"/>
    <property type="match status" value="1"/>
</dbReference>
<dbReference type="Proteomes" id="UP000297225">
    <property type="component" value="Unassembled WGS sequence"/>
</dbReference>
<keyword evidence="5" id="KW-0028">Amino-acid biosynthesis</keyword>